<accession>A0A3M2HV46</accession>
<gene>
    <name evidence="3" type="ORF">EBB59_10135</name>
</gene>
<name>A0A3M2HV46_9GAMM</name>
<feature type="domain" description="NERD" evidence="2">
    <location>
        <begin position="39"/>
        <end position="160"/>
    </location>
</feature>
<comment type="caution">
    <text evidence="3">The sequence shown here is derived from an EMBL/GenBank/DDBJ whole genome shotgun (WGS) entry which is preliminary data.</text>
</comment>
<evidence type="ECO:0000313" key="3">
    <source>
        <dbReference type="EMBL" id="RMH90792.1"/>
    </source>
</evidence>
<dbReference type="AlphaFoldDB" id="A0A3M2HV46"/>
<evidence type="ECO:0000313" key="4">
    <source>
        <dbReference type="Proteomes" id="UP000275012"/>
    </source>
</evidence>
<evidence type="ECO:0000259" key="2">
    <source>
        <dbReference type="PROSITE" id="PS50965"/>
    </source>
</evidence>
<proteinExistence type="predicted"/>
<dbReference type="EMBL" id="RFLY01000014">
    <property type="protein sequence ID" value="RMH90792.1"/>
    <property type="molecule type" value="Genomic_DNA"/>
</dbReference>
<feature type="region of interest" description="Disordered" evidence="1">
    <location>
        <begin position="227"/>
        <end position="257"/>
    </location>
</feature>
<dbReference type="PROSITE" id="PS50965">
    <property type="entry name" value="NERD"/>
    <property type="match status" value="1"/>
</dbReference>
<dbReference type="RefSeq" id="WP_122102034.1">
    <property type="nucleotide sequence ID" value="NZ_RFLY01000014.1"/>
</dbReference>
<protein>
    <submittedName>
        <fullName evidence="3">NERD domain-containing protein</fullName>
    </submittedName>
</protein>
<dbReference type="OrthoDB" id="5500241at2"/>
<reference evidence="3 4" key="1">
    <citation type="submission" date="2018-10" db="EMBL/GenBank/DDBJ databases">
        <title>Proposal of Lysobacter pythonis sp. nov. isolated from royal pythons (Python regius).</title>
        <authorList>
            <person name="Hans-Juergen B."/>
            <person name="Huptas C."/>
            <person name="Sandra B."/>
            <person name="Igor L."/>
            <person name="Joachim S."/>
            <person name="Siegfried S."/>
            <person name="Mareike W."/>
            <person name="Peter K."/>
        </authorList>
    </citation>
    <scope>NUCLEOTIDE SEQUENCE [LARGE SCALE GENOMIC DNA]</scope>
    <source>
        <strain evidence="3 4">4284/11</strain>
    </source>
</reference>
<evidence type="ECO:0000256" key="1">
    <source>
        <dbReference type="SAM" id="MobiDB-lite"/>
    </source>
</evidence>
<keyword evidence="4" id="KW-1185">Reference proteome</keyword>
<organism evidence="3 4">
    <name type="scientific">Solilutibacter pythonis</name>
    <dbReference type="NCBI Taxonomy" id="2483112"/>
    <lineage>
        <taxon>Bacteria</taxon>
        <taxon>Pseudomonadati</taxon>
        <taxon>Pseudomonadota</taxon>
        <taxon>Gammaproteobacteria</taxon>
        <taxon>Lysobacterales</taxon>
        <taxon>Lysobacteraceae</taxon>
        <taxon>Solilutibacter</taxon>
    </lineage>
</organism>
<dbReference type="Proteomes" id="UP000275012">
    <property type="component" value="Unassembled WGS sequence"/>
</dbReference>
<sequence>MLIKAADDKQPLLDALEKRMEGDGPHARQAKEDFHRLRAGILGEKDAAYFIDFDYGDCSKNWAVIHDLRVEQTGRVAQIDHLLINRWMEFYVIETKSFNSGVKITEEGEFLRWNNWQKRYEAMESPLSQNERHITVLKDVLDTLALPQRMKMRIPPQFISLVMVSAKAKIIRPKHFDTSRVIKADQLKQRIKRDTDEENPVLTLFKLGKLVAAETVHDLALQLAARHRPLPPQPPPSRPSREHASAPPSSAPAPVEPIPVATVTKALSTIPGPTCKNCRKIAGRILHGKFGYYFKCDSCDSTTSIRFTCKEHHKPRLRKQGRQFFRECEDCGSQDLYHVNAP</sequence>
<dbReference type="InterPro" id="IPR011528">
    <property type="entry name" value="NERD"/>
</dbReference>
<dbReference type="Pfam" id="PF08378">
    <property type="entry name" value="NERD"/>
    <property type="match status" value="1"/>
</dbReference>